<protein>
    <submittedName>
        <fullName evidence="2">PUA domain-containing protein</fullName>
    </submittedName>
</protein>
<dbReference type="InterPro" id="IPR004521">
    <property type="entry name" value="Uncharacterised_CHP00451"/>
</dbReference>
<dbReference type="SUPFAM" id="SSF88697">
    <property type="entry name" value="PUA domain-like"/>
    <property type="match status" value="1"/>
</dbReference>
<dbReference type="PIRSF" id="PIRSF005067">
    <property type="entry name" value="Tma_RNA-bind_prd"/>
    <property type="match status" value="1"/>
</dbReference>
<dbReference type="AlphaFoldDB" id="A0A075FGN6"/>
<proteinExistence type="predicted"/>
<organism evidence="2">
    <name type="scientific">uncultured marine thaumarchaeote AD1000_01_A07</name>
    <dbReference type="NCBI Taxonomy" id="1455878"/>
    <lineage>
        <taxon>Archaea</taxon>
        <taxon>Nitrososphaerota</taxon>
        <taxon>environmental samples</taxon>
    </lineage>
</organism>
<dbReference type="EMBL" id="KF900301">
    <property type="protein sequence ID" value="AIE90203.1"/>
    <property type="molecule type" value="Genomic_DNA"/>
</dbReference>
<dbReference type="Pfam" id="PF01472">
    <property type="entry name" value="PUA"/>
    <property type="match status" value="1"/>
</dbReference>
<evidence type="ECO:0000313" key="2">
    <source>
        <dbReference type="EMBL" id="AIE90203.1"/>
    </source>
</evidence>
<dbReference type="CDD" id="cd21154">
    <property type="entry name" value="PUA_MJ1432-like"/>
    <property type="match status" value="1"/>
</dbReference>
<dbReference type="GO" id="GO:0003723">
    <property type="term" value="F:RNA binding"/>
    <property type="evidence" value="ECO:0007669"/>
    <property type="project" value="InterPro"/>
</dbReference>
<dbReference type="GO" id="GO:0001731">
    <property type="term" value="P:formation of translation preinitiation complex"/>
    <property type="evidence" value="ECO:0007669"/>
    <property type="project" value="TreeGrafter"/>
</dbReference>
<reference evidence="2" key="1">
    <citation type="journal article" date="2014" name="Genome Biol. Evol.">
        <title>Pangenome evidence for extensive interdomain horizontal transfer affecting lineage core and shell genes in uncultured planktonic thaumarchaeota and euryarchaeota.</title>
        <authorList>
            <person name="Deschamps P."/>
            <person name="Zivanovic Y."/>
            <person name="Moreira D."/>
            <person name="Rodriguez-Valera F."/>
            <person name="Lopez-Garcia P."/>
        </authorList>
    </citation>
    <scope>NUCLEOTIDE SEQUENCE</scope>
</reference>
<dbReference type="SMART" id="SM00359">
    <property type="entry name" value="PUA"/>
    <property type="match status" value="1"/>
</dbReference>
<dbReference type="InterPro" id="IPR036974">
    <property type="entry name" value="PUA_sf"/>
</dbReference>
<accession>A0A075FGN6</accession>
<dbReference type="PANTHER" id="PTHR22798">
    <property type="entry name" value="MCT-1 PROTEIN"/>
    <property type="match status" value="1"/>
</dbReference>
<dbReference type="Gene3D" id="2.30.130.10">
    <property type="entry name" value="PUA domain"/>
    <property type="match status" value="1"/>
</dbReference>
<sequence length="158" mass="17783">MKSNLISKSETSKILEQMKSQWKIELPKQKNIKAHDVNEKGVIITGNEITAVKIGDDILPFLDDIPILEKFPYVTVDMGAVKFVCKGANVMRPGITKFSDFESGEIVCVIEESQNKFLAVGKAEISSKEAEDTNKGEVIKNMHYISDDFWESKKEIKD</sequence>
<dbReference type="PROSITE" id="PS50890">
    <property type="entry name" value="PUA"/>
    <property type="match status" value="1"/>
</dbReference>
<dbReference type="InterPro" id="IPR002478">
    <property type="entry name" value="PUA"/>
</dbReference>
<dbReference type="NCBIfam" id="TIGR00451">
    <property type="entry name" value="unchar_dom_2"/>
    <property type="match status" value="1"/>
</dbReference>
<dbReference type="InterPro" id="IPR015947">
    <property type="entry name" value="PUA-like_sf"/>
</dbReference>
<feature type="domain" description="PUA" evidence="1">
    <location>
        <begin position="72"/>
        <end position="146"/>
    </location>
</feature>
<name>A0A075FGN6_9ARCH</name>
<dbReference type="InterPro" id="IPR016437">
    <property type="entry name" value="MCT-1/Tma20"/>
</dbReference>
<dbReference type="InterPro" id="IPR022430">
    <property type="entry name" value="CHP03684"/>
</dbReference>
<dbReference type="Gene3D" id="3.10.450.120">
    <property type="entry name" value="Pre-PUA domain, domain 1"/>
    <property type="match status" value="1"/>
</dbReference>
<evidence type="ECO:0000259" key="1">
    <source>
        <dbReference type="SMART" id="SM00359"/>
    </source>
</evidence>
<dbReference type="NCBIfam" id="TIGR03684">
    <property type="entry name" value="arCOG00985"/>
    <property type="match status" value="1"/>
</dbReference>
<dbReference type="PANTHER" id="PTHR22798:SF0">
    <property type="entry name" value="MALIGNANT T-CELL-AMPLIFIED SEQUENCE 1"/>
    <property type="match status" value="1"/>
</dbReference>